<dbReference type="InterPro" id="IPR024457">
    <property type="entry name" value="Putative_integrase_N"/>
</dbReference>
<dbReference type="EMBL" id="QKQP01000001">
    <property type="protein sequence ID" value="PZD82100.1"/>
    <property type="molecule type" value="Genomic_DNA"/>
</dbReference>
<dbReference type="Gene3D" id="1.10.150.130">
    <property type="match status" value="1"/>
</dbReference>
<proteinExistence type="predicted"/>
<dbReference type="SUPFAM" id="SSF56349">
    <property type="entry name" value="DNA breaking-rejoining enzymes"/>
    <property type="match status" value="1"/>
</dbReference>
<dbReference type="GO" id="GO:0006310">
    <property type="term" value="P:DNA recombination"/>
    <property type="evidence" value="ECO:0007669"/>
    <property type="project" value="InterPro"/>
</dbReference>
<evidence type="ECO:0000256" key="2">
    <source>
        <dbReference type="ARBA" id="ARBA00023125"/>
    </source>
</evidence>
<dbReference type="InterPro" id="IPR011010">
    <property type="entry name" value="DNA_brk_join_enz"/>
</dbReference>
<evidence type="ECO:0000313" key="7">
    <source>
        <dbReference type="Proteomes" id="UP000248886"/>
    </source>
</evidence>
<dbReference type="Pfam" id="PF12835">
    <property type="entry name" value="Integrase_1"/>
    <property type="match status" value="1"/>
</dbReference>
<name>A0A2W1K6N9_ACIFR</name>
<dbReference type="Proteomes" id="UP000248886">
    <property type="component" value="Unassembled WGS sequence"/>
</dbReference>
<dbReference type="PROSITE" id="PS51900">
    <property type="entry name" value="CB"/>
    <property type="match status" value="1"/>
</dbReference>
<dbReference type="PROSITE" id="PS51898">
    <property type="entry name" value="TYR_RECOMBINASE"/>
    <property type="match status" value="1"/>
</dbReference>
<dbReference type="InterPro" id="IPR010998">
    <property type="entry name" value="Integrase_recombinase_N"/>
</dbReference>
<evidence type="ECO:0000256" key="1">
    <source>
        <dbReference type="ARBA" id="ARBA00022908"/>
    </source>
</evidence>
<accession>A0A2W1K6N9</accession>
<keyword evidence="1" id="KW-0229">DNA integration</keyword>
<dbReference type="GO" id="GO:0003677">
    <property type="term" value="F:DNA binding"/>
    <property type="evidence" value="ECO:0007669"/>
    <property type="project" value="UniProtKB-UniRule"/>
</dbReference>
<feature type="domain" description="Core-binding (CB)" evidence="5">
    <location>
        <begin position="1"/>
        <end position="90"/>
    </location>
</feature>
<dbReference type="InterPro" id="IPR044068">
    <property type="entry name" value="CB"/>
</dbReference>
<feature type="domain" description="Tyr recombinase" evidence="4">
    <location>
        <begin position="118"/>
        <end position="304"/>
    </location>
</feature>
<dbReference type="Pfam" id="PF12834">
    <property type="entry name" value="Phage_int_SAM_2"/>
    <property type="match status" value="1"/>
</dbReference>
<dbReference type="InterPro" id="IPR002104">
    <property type="entry name" value="Integrase_catalytic"/>
</dbReference>
<evidence type="ECO:0000259" key="5">
    <source>
        <dbReference type="PROSITE" id="PS51900"/>
    </source>
</evidence>
<evidence type="ECO:0000313" key="6">
    <source>
        <dbReference type="EMBL" id="PZD82100.1"/>
    </source>
</evidence>
<dbReference type="InterPro" id="IPR024456">
    <property type="entry name" value="Integrase_catalytic_putative"/>
</dbReference>
<dbReference type="AlphaFoldDB" id="A0A2W1K6N9"/>
<comment type="caution">
    <text evidence="6">The sequence shown here is derived from an EMBL/GenBank/DDBJ whole genome shotgun (WGS) entry which is preliminary data.</text>
</comment>
<evidence type="ECO:0000259" key="4">
    <source>
        <dbReference type="PROSITE" id="PS51898"/>
    </source>
</evidence>
<sequence length="304" mass="34383">MRRMTMSLQEEMLSCARKAGGALRTREHRERIVREFCCYLRQQNIQTRHVRDIKVRQIQAYVGSMNERELTLRTMQNSLAALRTVLTAAGRDAFAEHRDLSNAALGISGASRDGTHAPVTEDFYLQVRESILKYDPTGGIAAVMGLQRVFGLRSLEALCAQGDTLRRWEKEIRRGKIEVIKGTKGGRPRNVTVVNPKIAQIALREAMDVLQATDQDYLVIGKSHTLKSGYDRYHRCLRKYGLRGPSSSHGLRYAWAHQAILYYREERGFSGREALAAVAQDLGHGDGRGRYVAQVYYGRRKEGA</sequence>
<evidence type="ECO:0000256" key="3">
    <source>
        <dbReference type="PROSITE-ProRule" id="PRU01248"/>
    </source>
</evidence>
<dbReference type="OrthoDB" id="6441149at2"/>
<organism evidence="6 7">
    <name type="scientific">Acidithiobacillus ferrooxidans</name>
    <name type="common">Thiobacillus ferrooxidans</name>
    <dbReference type="NCBI Taxonomy" id="920"/>
    <lineage>
        <taxon>Bacteria</taxon>
        <taxon>Pseudomonadati</taxon>
        <taxon>Pseudomonadota</taxon>
        <taxon>Acidithiobacillia</taxon>
        <taxon>Acidithiobacillales</taxon>
        <taxon>Acidithiobacillaceae</taxon>
        <taxon>Acidithiobacillus</taxon>
    </lineage>
</organism>
<reference evidence="6 7" key="1">
    <citation type="submission" date="2018-06" db="EMBL/GenBank/DDBJ databases">
        <title>Draft sequence of Acidithiobacillus ferrooxidans CCM 4253.</title>
        <authorList>
            <person name="Moya-Beltran A."/>
            <person name="Castro M."/>
            <person name="Covarrubias P.C."/>
            <person name="Issotta F."/>
            <person name="Janiczek O."/>
            <person name="Mandl M."/>
            <person name="Kucera J."/>
            <person name="Quatrini R."/>
        </authorList>
    </citation>
    <scope>NUCLEOTIDE SEQUENCE [LARGE SCALE GENOMIC DNA]</scope>
    <source>
        <strain evidence="6 7">CCM 4253</strain>
    </source>
</reference>
<protein>
    <submittedName>
        <fullName evidence="6">DNA-binding protein</fullName>
    </submittedName>
</protein>
<dbReference type="GO" id="GO:0015074">
    <property type="term" value="P:DNA integration"/>
    <property type="evidence" value="ECO:0007669"/>
    <property type="project" value="UniProtKB-KW"/>
</dbReference>
<gene>
    <name evidence="6" type="ORF">DN052_03415</name>
</gene>
<keyword evidence="2 3" id="KW-0238">DNA-binding</keyword>